<dbReference type="SMART" id="SM00387">
    <property type="entry name" value="HATPase_c"/>
    <property type="match status" value="1"/>
</dbReference>
<proteinExistence type="predicted"/>
<name>A0A2N5M320_9BACI</name>
<evidence type="ECO:0000256" key="14">
    <source>
        <dbReference type="SAM" id="Phobius"/>
    </source>
</evidence>
<evidence type="ECO:0000256" key="2">
    <source>
        <dbReference type="ARBA" id="ARBA00004651"/>
    </source>
</evidence>
<dbReference type="OrthoDB" id="9792686at2"/>
<evidence type="ECO:0000259" key="15">
    <source>
        <dbReference type="PROSITE" id="PS50109"/>
    </source>
</evidence>
<dbReference type="Gene3D" id="1.10.287.130">
    <property type="match status" value="1"/>
</dbReference>
<comment type="caution">
    <text evidence="16">The sequence shown here is derived from an EMBL/GenBank/DDBJ whole genome shotgun (WGS) entry which is preliminary data.</text>
</comment>
<feature type="domain" description="Histidine kinase" evidence="15">
    <location>
        <begin position="431"/>
        <end position="535"/>
    </location>
</feature>
<keyword evidence="9 16" id="KW-0418">Kinase</keyword>
<sequence>MKKLTGRKVINYSLQTTITLLVCTVVIISLVITEAMVIKRVAEDTKNLKAEKAADIARIVSRSSQVIESLQPNKSSETDVQAYTREVQAAAGVEFIVVMDMKGIRKSHPHSELIGKRFRGGDEGTVLRGREYISVAKGTLGTSLRAFAPVYDDHHRQIGAVAVGIMLEEVNDAVSKGRQVIYAGMIFGVAAGILGAVLLARKIKSILFGLEPEEIAGLLEERIAMLQSAKEGIIAVDAEGRIKLVNKEGNRLLQSAGISGDLIGRKIDTFMPDLGLSNILNSGRPKHDLEQNVNGLAIVTNLVPILVKEQVVGAIATFRDRTELKELAEQLTGVKLYADALRSQSHEFMNKLHVISGLISMQNYQSVSSYISKMVEHHQTESGFIAQRIKDPVLAGFLLGKLSYARENKVEFVVDGDGEIPESRDPSVIHELVVILGNLINNAIAAVEKSKTKRIMIRFDYFNQHLSLEVHDTGEGIPKELQQQIFKKGFSTKGADRGLGLFHLTQSLNRLNGHAELFSKEGEGTIFIVDLPYHAKE</sequence>
<dbReference type="InterPro" id="IPR005467">
    <property type="entry name" value="His_kinase_dom"/>
</dbReference>
<accession>A0A2N5M320</accession>
<evidence type="ECO:0000256" key="8">
    <source>
        <dbReference type="ARBA" id="ARBA00022741"/>
    </source>
</evidence>
<dbReference type="GO" id="GO:0005524">
    <property type="term" value="F:ATP binding"/>
    <property type="evidence" value="ECO:0007669"/>
    <property type="project" value="UniProtKB-KW"/>
</dbReference>
<evidence type="ECO:0000256" key="10">
    <source>
        <dbReference type="ARBA" id="ARBA00022840"/>
    </source>
</evidence>
<reference evidence="16 17" key="1">
    <citation type="submission" date="2017-11" db="EMBL/GenBank/DDBJ databases">
        <title>Comparitive Functional Genomics of Dry Heat Resistant strains isolated from the Viking Spacecraft.</title>
        <authorList>
            <person name="Seuylemezian A."/>
            <person name="Cooper K."/>
            <person name="Vaishampayan P."/>
        </authorList>
    </citation>
    <scope>NUCLEOTIDE SEQUENCE [LARGE SCALE GENOMIC DNA]</scope>
    <source>
        <strain evidence="16 17">V1-29</strain>
    </source>
</reference>
<keyword evidence="12" id="KW-0902">Two-component regulatory system</keyword>
<keyword evidence="7 14" id="KW-0812">Transmembrane</keyword>
<dbReference type="Pfam" id="PF02518">
    <property type="entry name" value="HATPase_c"/>
    <property type="match status" value="1"/>
</dbReference>
<dbReference type="AlphaFoldDB" id="A0A2N5M320"/>
<dbReference type="Pfam" id="PF17203">
    <property type="entry name" value="sCache_3_2"/>
    <property type="match status" value="1"/>
</dbReference>
<keyword evidence="10" id="KW-0067">ATP-binding</keyword>
<feature type="transmembrane region" description="Helical" evidence="14">
    <location>
        <begin position="180"/>
        <end position="200"/>
    </location>
</feature>
<dbReference type="SUPFAM" id="SSF103190">
    <property type="entry name" value="Sensory domain-like"/>
    <property type="match status" value="1"/>
</dbReference>
<keyword evidence="17" id="KW-1185">Reference proteome</keyword>
<dbReference type="FunFam" id="3.30.450.20:FF:000018">
    <property type="entry name" value="Sensor histidine kinase DcuS"/>
    <property type="match status" value="1"/>
</dbReference>
<dbReference type="SUPFAM" id="SSF55874">
    <property type="entry name" value="ATPase domain of HSP90 chaperone/DNA topoisomerase II/histidine kinase"/>
    <property type="match status" value="1"/>
</dbReference>
<dbReference type="PRINTS" id="PR00344">
    <property type="entry name" value="BCTRLSENSOR"/>
</dbReference>
<evidence type="ECO:0000256" key="7">
    <source>
        <dbReference type="ARBA" id="ARBA00022692"/>
    </source>
</evidence>
<dbReference type="Gene3D" id="3.30.565.10">
    <property type="entry name" value="Histidine kinase-like ATPase, C-terminal domain"/>
    <property type="match status" value="1"/>
</dbReference>
<evidence type="ECO:0000256" key="13">
    <source>
        <dbReference type="ARBA" id="ARBA00023136"/>
    </source>
</evidence>
<dbReference type="InterPro" id="IPR033463">
    <property type="entry name" value="sCache_3"/>
</dbReference>
<protein>
    <recommendedName>
        <fullName evidence="3">histidine kinase</fullName>
        <ecNumber evidence="3">2.7.13.3</ecNumber>
    </recommendedName>
</protein>
<dbReference type="SUPFAM" id="SSF55785">
    <property type="entry name" value="PYP-like sensor domain (PAS domain)"/>
    <property type="match status" value="1"/>
</dbReference>
<dbReference type="InterPro" id="IPR039506">
    <property type="entry name" value="SPOB_a"/>
</dbReference>
<comment type="catalytic activity">
    <reaction evidence="1">
        <text>ATP + protein L-histidine = ADP + protein N-phospho-L-histidine.</text>
        <dbReference type="EC" id="2.7.13.3"/>
    </reaction>
</comment>
<dbReference type="GO" id="GO:0005886">
    <property type="term" value="C:plasma membrane"/>
    <property type="evidence" value="ECO:0007669"/>
    <property type="project" value="UniProtKB-SubCell"/>
</dbReference>
<evidence type="ECO:0000256" key="11">
    <source>
        <dbReference type="ARBA" id="ARBA00022989"/>
    </source>
</evidence>
<dbReference type="InterPro" id="IPR004358">
    <property type="entry name" value="Sig_transdc_His_kin-like_C"/>
</dbReference>
<dbReference type="PROSITE" id="PS50109">
    <property type="entry name" value="HIS_KIN"/>
    <property type="match status" value="1"/>
</dbReference>
<evidence type="ECO:0000256" key="9">
    <source>
        <dbReference type="ARBA" id="ARBA00022777"/>
    </source>
</evidence>
<evidence type="ECO:0000256" key="5">
    <source>
        <dbReference type="ARBA" id="ARBA00022553"/>
    </source>
</evidence>
<keyword evidence="8" id="KW-0547">Nucleotide-binding</keyword>
<keyword evidence="13 14" id="KW-0472">Membrane</keyword>
<keyword evidence="6" id="KW-0808">Transferase</keyword>
<evidence type="ECO:0000256" key="3">
    <source>
        <dbReference type="ARBA" id="ARBA00012438"/>
    </source>
</evidence>
<dbReference type="EMBL" id="PGUY01000052">
    <property type="protein sequence ID" value="PLT28757.1"/>
    <property type="molecule type" value="Genomic_DNA"/>
</dbReference>
<dbReference type="Pfam" id="PF14689">
    <property type="entry name" value="SPOB_a"/>
    <property type="match status" value="1"/>
</dbReference>
<keyword evidence="11 14" id="KW-1133">Transmembrane helix</keyword>
<dbReference type="FunFam" id="1.10.287.130:FF:000011">
    <property type="entry name" value="Sensor histidine kinase DcuS"/>
    <property type="match status" value="1"/>
</dbReference>
<evidence type="ECO:0000256" key="4">
    <source>
        <dbReference type="ARBA" id="ARBA00022475"/>
    </source>
</evidence>
<dbReference type="Proteomes" id="UP000234748">
    <property type="component" value="Unassembled WGS sequence"/>
</dbReference>
<evidence type="ECO:0000256" key="1">
    <source>
        <dbReference type="ARBA" id="ARBA00000085"/>
    </source>
</evidence>
<dbReference type="NCBIfam" id="NF008298">
    <property type="entry name" value="PRK11086.1"/>
    <property type="match status" value="1"/>
</dbReference>
<dbReference type="InterPro" id="IPR016120">
    <property type="entry name" value="Sig_transdc_His_kin_SpoOB"/>
</dbReference>
<gene>
    <name evidence="16" type="ORF">CUU66_16820</name>
</gene>
<evidence type="ECO:0000313" key="17">
    <source>
        <dbReference type="Proteomes" id="UP000234748"/>
    </source>
</evidence>
<dbReference type="PANTHER" id="PTHR43547:SF10">
    <property type="entry name" value="SENSOR HISTIDINE KINASE DCUS"/>
    <property type="match status" value="1"/>
</dbReference>
<dbReference type="InterPro" id="IPR029151">
    <property type="entry name" value="Sensor-like_sf"/>
</dbReference>
<dbReference type="PANTHER" id="PTHR43547">
    <property type="entry name" value="TWO-COMPONENT HISTIDINE KINASE"/>
    <property type="match status" value="1"/>
</dbReference>
<comment type="subcellular location">
    <subcellularLocation>
        <location evidence="2">Cell membrane</location>
        <topology evidence="2">Multi-pass membrane protein</topology>
    </subcellularLocation>
</comment>
<keyword evidence="4" id="KW-1003">Cell membrane</keyword>
<feature type="transmembrane region" description="Helical" evidence="14">
    <location>
        <begin position="12"/>
        <end position="32"/>
    </location>
</feature>
<dbReference type="EC" id="2.7.13.3" evidence="3"/>
<dbReference type="Gene3D" id="3.30.450.20">
    <property type="entry name" value="PAS domain"/>
    <property type="match status" value="2"/>
</dbReference>
<dbReference type="InterPro" id="IPR003594">
    <property type="entry name" value="HATPase_dom"/>
</dbReference>
<organism evidence="16 17">
    <name type="scientific">Peribacillus deserti</name>
    <dbReference type="NCBI Taxonomy" id="673318"/>
    <lineage>
        <taxon>Bacteria</taxon>
        <taxon>Bacillati</taxon>
        <taxon>Bacillota</taxon>
        <taxon>Bacilli</taxon>
        <taxon>Bacillales</taxon>
        <taxon>Bacillaceae</taxon>
        <taxon>Peribacillus</taxon>
    </lineage>
</organism>
<dbReference type="InterPro" id="IPR035965">
    <property type="entry name" value="PAS-like_dom_sf"/>
</dbReference>
<evidence type="ECO:0000256" key="6">
    <source>
        <dbReference type="ARBA" id="ARBA00022679"/>
    </source>
</evidence>
<evidence type="ECO:0000256" key="12">
    <source>
        <dbReference type="ARBA" id="ARBA00023012"/>
    </source>
</evidence>
<keyword evidence="5" id="KW-0597">Phosphoprotein</keyword>
<evidence type="ECO:0000313" key="16">
    <source>
        <dbReference type="EMBL" id="PLT28757.1"/>
    </source>
</evidence>
<dbReference type="InterPro" id="IPR036890">
    <property type="entry name" value="HATPase_C_sf"/>
</dbReference>
<dbReference type="RefSeq" id="WP_101644238.1">
    <property type="nucleotide sequence ID" value="NZ_PGUY01000052.1"/>
</dbReference>
<dbReference type="GO" id="GO:0000155">
    <property type="term" value="F:phosphorelay sensor kinase activity"/>
    <property type="evidence" value="ECO:0007669"/>
    <property type="project" value="InterPro"/>
</dbReference>
<dbReference type="SUPFAM" id="SSF55890">
    <property type="entry name" value="Sporulation response regulatory protein Spo0B"/>
    <property type="match status" value="1"/>
</dbReference>